<dbReference type="InterPro" id="IPR013766">
    <property type="entry name" value="Thioredoxin_domain"/>
</dbReference>
<evidence type="ECO:0000256" key="3">
    <source>
        <dbReference type="ARBA" id="ARBA00022748"/>
    </source>
</evidence>
<evidence type="ECO:0000259" key="6">
    <source>
        <dbReference type="PROSITE" id="PS51352"/>
    </source>
</evidence>
<dbReference type="InterPro" id="IPR004799">
    <property type="entry name" value="Periplasmic_diS_OxRdtase_DsbE"/>
</dbReference>
<evidence type="ECO:0000256" key="4">
    <source>
        <dbReference type="ARBA" id="ARBA00023157"/>
    </source>
</evidence>
<dbReference type="Gene3D" id="3.40.30.10">
    <property type="entry name" value="Glutaredoxin"/>
    <property type="match status" value="1"/>
</dbReference>
<dbReference type="SUPFAM" id="SSF52833">
    <property type="entry name" value="Thioredoxin-like"/>
    <property type="match status" value="1"/>
</dbReference>
<dbReference type="InterPro" id="IPR050553">
    <property type="entry name" value="Thioredoxin_ResA/DsbE_sf"/>
</dbReference>
<dbReference type="GO" id="GO:0015036">
    <property type="term" value="F:disulfide oxidoreductase activity"/>
    <property type="evidence" value="ECO:0007669"/>
    <property type="project" value="InterPro"/>
</dbReference>
<dbReference type="CDD" id="cd03010">
    <property type="entry name" value="TlpA_like_DsbE"/>
    <property type="match status" value="1"/>
</dbReference>
<organism evidence="7 8">
    <name type="scientific">Microbulbifer okhotskensis</name>
    <dbReference type="NCBI Taxonomy" id="2926617"/>
    <lineage>
        <taxon>Bacteria</taxon>
        <taxon>Pseudomonadati</taxon>
        <taxon>Pseudomonadota</taxon>
        <taxon>Gammaproteobacteria</taxon>
        <taxon>Cellvibrionales</taxon>
        <taxon>Microbulbiferaceae</taxon>
        <taxon>Microbulbifer</taxon>
    </lineage>
</organism>
<name>A0A9X2ELN3_9GAMM</name>
<keyword evidence="3" id="KW-0201">Cytochrome c-type biogenesis</keyword>
<comment type="subcellular location">
    <subcellularLocation>
        <location evidence="1">Cell inner membrane</location>
        <topology evidence="1">Single-pass membrane protein</topology>
        <orientation evidence="1">Periplasmic side</orientation>
    </subcellularLocation>
</comment>
<proteinExistence type="inferred from homology"/>
<comment type="caution">
    <text evidence="7">The sequence shown here is derived from an EMBL/GenBank/DDBJ whole genome shotgun (WGS) entry which is preliminary data.</text>
</comment>
<feature type="domain" description="Thioredoxin" evidence="6">
    <location>
        <begin position="34"/>
        <end position="175"/>
    </location>
</feature>
<evidence type="ECO:0000256" key="5">
    <source>
        <dbReference type="ARBA" id="ARBA00023284"/>
    </source>
</evidence>
<accession>A0A9X2ELN3</accession>
<dbReference type="PANTHER" id="PTHR42852:SF6">
    <property type="entry name" value="THIOL:DISULFIDE INTERCHANGE PROTEIN DSBE"/>
    <property type="match status" value="1"/>
</dbReference>
<dbReference type="GO" id="GO:0005886">
    <property type="term" value="C:plasma membrane"/>
    <property type="evidence" value="ECO:0007669"/>
    <property type="project" value="UniProtKB-SubCell"/>
</dbReference>
<dbReference type="PROSITE" id="PS51352">
    <property type="entry name" value="THIOREDOXIN_2"/>
    <property type="match status" value="1"/>
</dbReference>
<keyword evidence="4" id="KW-1015">Disulfide bond</keyword>
<dbReference type="AlphaFoldDB" id="A0A9X2ELN3"/>
<dbReference type="InterPro" id="IPR017937">
    <property type="entry name" value="Thioredoxin_CS"/>
</dbReference>
<gene>
    <name evidence="7" type="ORF">MO867_09225</name>
</gene>
<dbReference type="PROSITE" id="PS00194">
    <property type="entry name" value="THIOREDOXIN_1"/>
    <property type="match status" value="1"/>
</dbReference>
<dbReference type="PANTHER" id="PTHR42852">
    <property type="entry name" value="THIOL:DISULFIDE INTERCHANGE PROTEIN DSBE"/>
    <property type="match status" value="1"/>
</dbReference>
<dbReference type="InterPro" id="IPR036249">
    <property type="entry name" value="Thioredoxin-like_sf"/>
</dbReference>
<dbReference type="Pfam" id="PF08534">
    <property type="entry name" value="Redoxin"/>
    <property type="match status" value="1"/>
</dbReference>
<reference evidence="7" key="1">
    <citation type="journal article" date="2022" name="Arch. Microbiol.">
        <title>Microbulbifer okhotskensis sp. nov., isolated from a deep bottom sediment of the Okhotsk Sea.</title>
        <authorList>
            <person name="Romanenko L."/>
            <person name="Kurilenko V."/>
            <person name="Otstavnykh N."/>
            <person name="Velansky P."/>
            <person name="Isaeva M."/>
            <person name="Mikhailov V."/>
        </authorList>
    </citation>
    <scope>NUCLEOTIDE SEQUENCE</scope>
    <source>
        <strain evidence="7">OS29</strain>
    </source>
</reference>
<dbReference type="GO" id="GO:0030288">
    <property type="term" value="C:outer membrane-bounded periplasmic space"/>
    <property type="evidence" value="ECO:0007669"/>
    <property type="project" value="InterPro"/>
</dbReference>
<dbReference type="InterPro" id="IPR013740">
    <property type="entry name" value="Redoxin"/>
</dbReference>
<dbReference type="GO" id="GO:0017004">
    <property type="term" value="P:cytochrome complex assembly"/>
    <property type="evidence" value="ECO:0007669"/>
    <property type="project" value="UniProtKB-KW"/>
</dbReference>
<protein>
    <submittedName>
        <fullName evidence="7">DsbE family thiol:disulfide interchange protein</fullName>
    </submittedName>
</protein>
<dbReference type="Proteomes" id="UP001139028">
    <property type="component" value="Unassembled WGS sequence"/>
</dbReference>
<keyword evidence="8" id="KW-1185">Reference proteome</keyword>
<dbReference type="EMBL" id="JALBWM010000030">
    <property type="protein sequence ID" value="MCO1334519.1"/>
    <property type="molecule type" value="Genomic_DNA"/>
</dbReference>
<evidence type="ECO:0000256" key="2">
    <source>
        <dbReference type="ARBA" id="ARBA00007758"/>
    </source>
</evidence>
<comment type="similarity">
    <text evidence="2">Belongs to the thioredoxin family. DsbE subfamily.</text>
</comment>
<sequence>MSRLKLFLPLMIFVALALLFKQGLSLNPQEMPSALLNKPVPEFSLEKVADNSQVVEKQDLPNGPHLLNVWATWCVACRVEHPYLNALAEQGVPIVGVNLKDEDVSAVKWLEKYHNPYLYSLADREGRLALDLGVFGAPETFLVDSEGTIRCKHVGVVDNKVWQTKLQPLYEKLKNQRWEDIAGDLSDSLISRCQ</sequence>
<dbReference type="RefSeq" id="WP_252466078.1">
    <property type="nucleotide sequence ID" value="NZ_JALBWM010000030.1"/>
</dbReference>
<evidence type="ECO:0000313" key="7">
    <source>
        <dbReference type="EMBL" id="MCO1334519.1"/>
    </source>
</evidence>
<keyword evidence="5" id="KW-0676">Redox-active center</keyword>
<evidence type="ECO:0000313" key="8">
    <source>
        <dbReference type="Proteomes" id="UP001139028"/>
    </source>
</evidence>
<evidence type="ECO:0000256" key="1">
    <source>
        <dbReference type="ARBA" id="ARBA00004383"/>
    </source>
</evidence>
<dbReference type="NCBIfam" id="TIGR00385">
    <property type="entry name" value="dsbE"/>
    <property type="match status" value="1"/>
</dbReference>